<evidence type="ECO:0000313" key="1">
    <source>
        <dbReference type="EMBL" id="RHG07273.1"/>
    </source>
</evidence>
<reference evidence="1 2" key="1">
    <citation type="submission" date="2018-08" db="EMBL/GenBank/DDBJ databases">
        <title>A genome reference for cultivated species of the human gut microbiota.</title>
        <authorList>
            <person name="Zou Y."/>
            <person name="Xue W."/>
            <person name="Luo G."/>
        </authorList>
    </citation>
    <scope>NUCLEOTIDE SEQUENCE [LARGE SCALE GENOMIC DNA]</scope>
    <source>
        <strain evidence="1 2">AM23-13</strain>
    </source>
</reference>
<proteinExistence type="predicted"/>
<dbReference type="RefSeq" id="WP_118309762.1">
    <property type="nucleotide sequence ID" value="NZ_QRHW01000016.1"/>
</dbReference>
<accession>A0A414S0R8</accession>
<gene>
    <name evidence="1" type="ORF">DW641_09775</name>
</gene>
<evidence type="ECO:0000313" key="2">
    <source>
        <dbReference type="Proteomes" id="UP000284112"/>
    </source>
</evidence>
<dbReference type="AlphaFoldDB" id="A0A414S0R8"/>
<organism evidence="1 2">
    <name type="scientific">Dorea longicatena</name>
    <dbReference type="NCBI Taxonomy" id="88431"/>
    <lineage>
        <taxon>Bacteria</taxon>
        <taxon>Bacillati</taxon>
        <taxon>Bacillota</taxon>
        <taxon>Clostridia</taxon>
        <taxon>Lachnospirales</taxon>
        <taxon>Lachnospiraceae</taxon>
        <taxon>Dorea</taxon>
    </lineage>
</organism>
<name>A0A414S0R8_9FIRM</name>
<dbReference type="EMBL" id="QRHW01000016">
    <property type="protein sequence ID" value="RHG07273.1"/>
    <property type="molecule type" value="Genomic_DNA"/>
</dbReference>
<evidence type="ECO:0008006" key="3">
    <source>
        <dbReference type="Google" id="ProtNLM"/>
    </source>
</evidence>
<sequence length="109" mass="12730">MPLSYLRTLEQDAYTLAIQFASYGIFRVGEIKGLTWDTKNENIITIKQQLVEERTLQDNMTFSHPHRVLKDPKGNPFYSIRTEELPEAGIAILRKMKELNPLYQRLDAF</sequence>
<comment type="caution">
    <text evidence="1">The sequence shown here is derived from an EMBL/GenBank/DDBJ whole genome shotgun (WGS) entry which is preliminary data.</text>
</comment>
<dbReference type="Proteomes" id="UP000284112">
    <property type="component" value="Unassembled WGS sequence"/>
</dbReference>
<protein>
    <recommendedName>
        <fullName evidence="3">Tyr recombinase domain-containing protein</fullName>
    </recommendedName>
</protein>